<evidence type="ECO:0000256" key="7">
    <source>
        <dbReference type="ARBA" id="ARBA00023065"/>
    </source>
</evidence>
<dbReference type="InterPro" id="IPR017871">
    <property type="entry name" value="ABC_transporter-like_CS"/>
</dbReference>
<dbReference type="CDD" id="cd03259">
    <property type="entry name" value="ABC_Carb_Solutes_like"/>
    <property type="match status" value="1"/>
</dbReference>
<evidence type="ECO:0000256" key="2">
    <source>
        <dbReference type="ARBA" id="ARBA00022475"/>
    </source>
</evidence>
<evidence type="ECO:0000259" key="9">
    <source>
        <dbReference type="PROSITE" id="PS50893"/>
    </source>
</evidence>
<evidence type="ECO:0000256" key="8">
    <source>
        <dbReference type="ARBA" id="ARBA00023136"/>
    </source>
</evidence>
<dbReference type="Gene3D" id="3.40.50.300">
    <property type="entry name" value="P-loop containing nucleotide triphosphate hydrolases"/>
    <property type="match status" value="1"/>
</dbReference>
<reference evidence="10 11" key="1">
    <citation type="journal article" date="2019" name="Int. J. Syst. Evol. Microbiol.">
        <title>The Global Catalogue of Microorganisms (GCM) 10K type strain sequencing project: providing services to taxonomists for standard genome sequencing and annotation.</title>
        <authorList>
            <consortium name="The Broad Institute Genomics Platform"/>
            <consortium name="The Broad Institute Genome Sequencing Center for Infectious Disease"/>
            <person name="Wu L."/>
            <person name="Ma J."/>
        </authorList>
    </citation>
    <scope>NUCLEOTIDE SEQUENCE [LARGE SCALE GENOMIC DNA]</scope>
    <source>
        <strain evidence="10 11">JCM 16365</strain>
    </source>
</reference>
<dbReference type="InterPro" id="IPR027417">
    <property type="entry name" value="P-loop_NTPase"/>
</dbReference>
<dbReference type="SMART" id="SM00382">
    <property type="entry name" value="AAA"/>
    <property type="match status" value="1"/>
</dbReference>
<dbReference type="InterPro" id="IPR003439">
    <property type="entry name" value="ABC_transporter-like_ATP-bd"/>
</dbReference>
<keyword evidence="4" id="KW-0547">Nucleotide-binding</keyword>
<evidence type="ECO:0000313" key="10">
    <source>
        <dbReference type="EMBL" id="GAA2583516.1"/>
    </source>
</evidence>
<accession>A0ABN3PH92</accession>
<dbReference type="GO" id="GO:0005524">
    <property type="term" value="F:ATP binding"/>
    <property type="evidence" value="ECO:0007669"/>
    <property type="project" value="UniProtKB-KW"/>
</dbReference>
<dbReference type="PROSITE" id="PS00211">
    <property type="entry name" value="ABC_TRANSPORTER_1"/>
    <property type="match status" value="1"/>
</dbReference>
<keyword evidence="11" id="KW-1185">Reference proteome</keyword>
<dbReference type="Pfam" id="PF00005">
    <property type="entry name" value="ABC_tran"/>
    <property type="match status" value="1"/>
</dbReference>
<feature type="domain" description="ABC transporter" evidence="9">
    <location>
        <begin position="3"/>
        <end position="231"/>
    </location>
</feature>
<keyword evidence="2" id="KW-1003">Cell membrane</keyword>
<keyword evidence="7" id="KW-0406">Ion transport</keyword>
<name>A0ABN3PH92_9MICO</name>
<comment type="caution">
    <text evidence="10">The sequence shown here is derived from an EMBL/GenBank/DDBJ whole genome shotgun (WGS) entry which is preliminary data.</text>
</comment>
<dbReference type="InterPro" id="IPR015853">
    <property type="entry name" value="ABC_transpr_FbpC"/>
</dbReference>
<evidence type="ECO:0000313" key="11">
    <source>
        <dbReference type="Proteomes" id="UP001500274"/>
    </source>
</evidence>
<evidence type="ECO:0000256" key="5">
    <source>
        <dbReference type="ARBA" id="ARBA00022840"/>
    </source>
</evidence>
<gene>
    <name evidence="10" type="ORF">GCM10009862_23340</name>
</gene>
<keyword evidence="3" id="KW-0410">Iron transport</keyword>
<evidence type="ECO:0000256" key="6">
    <source>
        <dbReference type="ARBA" id="ARBA00023004"/>
    </source>
</evidence>
<evidence type="ECO:0000256" key="1">
    <source>
        <dbReference type="ARBA" id="ARBA00022448"/>
    </source>
</evidence>
<dbReference type="InterPro" id="IPR003593">
    <property type="entry name" value="AAA+_ATPase"/>
</dbReference>
<keyword evidence="5 10" id="KW-0067">ATP-binding</keyword>
<organism evidence="10 11">
    <name type="scientific">Microbacterium binotii</name>
    <dbReference type="NCBI Taxonomy" id="462710"/>
    <lineage>
        <taxon>Bacteria</taxon>
        <taxon>Bacillati</taxon>
        <taxon>Actinomycetota</taxon>
        <taxon>Actinomycetes</taxon>
        <taxon>Micrococcales</taxon>
        <taxon>Microbacteriaceae</taxon>
        <taxon>Microbacterium</taxon>
    </lineage>
</organism>
<keyword evidence="1" id="KW-0813">Transport</keyword>
<keyword evidence="6" id="KW-0408">Iron</keyword>
<evidence type="ECO:0000256" key="3">
    <source>
        <dbReference type="ARBA" id="ARBA00022496"/>
    </source>
</evidence>
<keyword evidence="8" id="KW-0472">Membrane</keyword>
<dbReference type="InterPro" id="IPR050093">
    <property type="entry name" value="ABC_SmlMolc_Importer"/>
</dbReference>
<protein>
    <submittedName>
        <fullName evidence="10">ABC transporter ATP-binding protein</fullName>
    </submittedName>
</protein>
<dbReference type="PROSITE" id="PS50893">
    <property type="entry name" value="ABC_TRANSPORTER_2"/>
    <property type="match status" value="1"/>
</dbReference>
<dbReference type="RefSeq" id="WP_344229684.1">
    <property type="nucleotide sequence ID" value="NZ_BAAARI010000014.1"/>
</dbReference>
<proteinExistence type="predicted"/>
<dbReference type="SUPFAM" id="SSF52540">
    <property type="entry name" value="P-loop containing nucleoside triphosphate hydrolases"/>
    <property type="match status" value="1"/>
</dbReference>
<dbReference type="EMBL" id="BAAARI010000014">
    <property type="protein sequence ID" value="GAA2583516.1"/>
    <property type="molecule type" value="Genomic_DNA"/>
</dbReference>
<evidence type="ECO:0000256" key="4">
    <source>
        <dbReference type="ARBA" id="ARBA00022741"/>
    </source>
</evidence>
<sequence>MRIDVTDLSYSIGAQTILDSISLSIEDGSRAAIVGPSGSGKSSLIRVIAGLVSPSRGTVSLGGRVVTGTRSVAAHRRGVAYVPQDGALFPHLSAAANITFGLPRAQRHTAHEWAEIVSLDTTLLTRYPHELSGGQQQRVALARALAVKARAIVLDEPFSALDTDLRAEARRNVVEALERVGATAILVTHDQEEALSFGDRLGVLEAGSLTQYGAPLTLHDYPRTARIAAMLGAVVSLDATTDGSTATTAFGPVPLRHAPAAAAPTPGRVSVLLREGQLALVSGTPNAVIVRVEGEGQWDRVTVLTDRGSGAAVTARLLRRPGSASVTGSEVRIGVGGTGYVLPVGQDAL</sequence>
<dbReference type="PANTHER" id="PTHR42781:SF4">
    <property type="entry name" value="SPERMIDINE_PUTRESCINE IMPORT ATP-BINDING PROTEIN POTA"/>
    <property type="match status" value="1"/>
</dbReference>
<dbReference type="Proteomes" id="UP001500274">
    <property type="component" value="Unassembled WGS sequence"/>
</dbReference>
<dbReference type="PANTHER" id="PTHR42781">
    <property type="entry name" value="SPERMIDINE/PUTRESCINE IMPORT ATP-BINDING PROTEIN POTA"/>
    <property type="match status" value="1"/>
</dbReference>